<protein>
    <submittedName>
        <fullName evidence="1">Uncharacterized protein</fullName>
    </submittedName>
</protein>
<organism evidence="1">
    <name type="scientific">Bathycoccus sp. RCC716 virus 2</name>
    <dbReference type="NCBI Taxonomy" id="2530039"/>
    <lineage>
        <taxon>Viruses</taxon>
        <taxon>Varidnaviria</taxon>
        <taxon>Bamfordvirae</taxon>
        <taxon>Nucleocytoviricota</taxon>
        <taxon>Megaviricetes</taxon>
        <taxon>Algavirales</taxon>
        <taxon>Phycodnaviridae</taxon>
        <taxon>Prasinovirus</taxon>
    </lineage>
</organism>
<dbReference type="EMBL" id="MK522038">
    <property type="protein sequence ID" value="QOR60335.1"/>
    <property type="molecule type" value="Genomic_DNA"/>
</dbReference>
<accession>A0A7S6SWV3</accession>
<name>A0A7S6SWV3_9PHYC</name>
<evidence type="ECO:0000313" key="1">
    <source>
        <dbReference type="EMBL" id="QOR60335.1"/>
    </source>
</evidence>
<reference evidence="1" key="1">
    <citation type="submission" date="2019-02" db="EMBL/GenBank/DDBJ databases">
        <authorList>
            <person name="Bachy C."/>
            <person name="Yung C.-M."/>
            <person name="Roux S."/>
            <person name="Sullivan M.B."/>
            <person name="Worden A.Z."/>
        </authorList>
    </citation>
    <scope>NUCLEOTIDE SEQUENCE</scope>
    <source>
        <strain evidence="1">BII-V2</strain>
    </source>
</reference>
<sequence length="173" mass="20246">MSVFYELLKKSTNLVQVEELNDLFSSIASDGKLDMEIWGLEANDSFPDKCNPKQFDSLSYIGLSKPDGREDLRFVEFFYENKGCEGIIEPFFEMLSKKLSNDGKKNMIIVPRVIRNKTKEFWKIYLKKYFTDIQSGEKFIAKNKIPPVLVWNELTKIMPYKPVEDDEDVEFDN</sequence>
<proteinExistence type="predicted"/>